<feature type="domain" description="Glycosyl transferase family 3" evidence="13">
    <location>
        <begin position="79"/>
        <end position="333"/>
    </location>
</feature>
<evidence type="ECO:0000256" key="2">
    <source>
        <dbReference type="ARBA" id="ARBA00011738"/>
    </source>
</evidence>
<feature type="binding site" evidence="12">
    <location>
        <position position="85"/>
    </location>
    <ligand>
        <name>anthranilate</name>
        <dbReference type="ChEBI" id="CHEBI:16567"/>
        <label>1</label>
    </ligand>
</feature>
<dbReference type="InterPro" id="IPR036320">
    <property type="entry name" value="Glycosyl_Trfase_fam3_N_dom_sf"/>
</dbReference>
<comment type="similarity">
    <text evidence="12">Belongs to the anthranilate phosphoribosyltransferase family.</text>
</comment>
<dbReference type="PANTHER" id="PTHR43285">
    <property type="entry name" value="ANTHRANILATE PHOSPHORIBOSYLTRANSFERASE"/>
    <property type="match status" value="1"/>
</dbReference>
<dbReference type="Proteomes" id="UP000536640">
    <property type="component" value="Unassembled WGS sequence"/>
</dbReference>
<dbReference type="Gene3D" id="1.20.970.10">
    <property type="entry name" value="Transferase, Pyrimidine Nucleoside Phosphorylase, Chain C"/>
    <property type="match status" value="1"/>
</dbReference>
<evidence type="ECO:0000259" key="14">
    <source>
        <dbReference type="Pfam" id="PF02885"/>
    </source>
</evidence>
<keyword evidence="7 12" id="KW-0822">Tryptophan biosynthesis</keyword>
<keyword evidence="9 12" id="KW-0057">Aromatic amino acid biosynthesis</keyword>
<evidence type="ECO:0000256" key="8">
    <source>
        <dbReference type="ARBA" id="ARBA00022842"/>
    </source>
</evidence>
<protein>
    <recommendedName>
        <fullName evidence="12">Anthranilate phosphoribosyltransferase</fullName>
        <ecNumber evidence="12">2.4.2.18</ecNumber>
    </recommendedName>
</protein>
<dbReference type="InterPro" id="IPR017459">
    <property type="entry name" value="Glycosyl_Trfase_fam3_N_dom"/>
</dbReference>
<feature type="binding site" evidence="12">
    <location>
        <position position="97"/>
    </location>
    <ligand>
        <name>Mg(2+)</name>
        <dbReference type="ChEBI" id="CHEBI:18420"/>
        <label>1</label>
    </ligand>
</feature>
<gene>
    <name evidence="12" type="primary">trpD</name>
    <name evidence="15" type="ORF">HNQ57_002965</name>
</gene>
<comment type="caution">
    <text evidence="12">Lacks conserved residue(s) required for the propagation of feature annotation.</text>
</comment>
<dbReference type="GO" id="GO:0004048">
    <property type="term" value="F:anthranilate phosphoribosyltransferase activity"/>
    <property type="evidence" value="ECO:0007669"/>
    <property type="project" value="UniProtKB-UniRule"/>
</dbReference>
<dbReference type="Gene3D" id="3.40.1030.10">
    <property type="entry name" value="Nucleoside phosphorylase/phosphoribosyltransferase catalytic domain"/>
    <property type="match status" value="1"/>
</dbReference>
<dbReference type="FunFam" id="3.40.1030.10:FF:000002">
    <property type="entry name" value="Anthranilate phosphoribosyltransferase"/>
    <property type="match status" value="1"/>
</dbReference>
<keyword evidence="16" id="KW-1185">Reference proteome</keyword>
<evidence type="ECO:0000256" key="5">
    <source>
        <dbReference type="ARBA" id="ARBA00022679"/>
    </source>
</evidence>
<comment type="pathway">
    <text evidence="1 12">Amino-acid biosynthesis; L-tryptophan biosynthesis; L-tryptophan from chorismate: step 2/5.</text>
</comment>
<dbReference type="FunFam" id="1.20.970.10:FF:000006">
    <property type="entry name" value="Anthranilate phosphoribosyltransferase"/>
    <property type="match status" value="1"/>
</dbReference>
<dbReference type="InterPro" id="IPR035902">
    <property type="entry name" value="Nuc_phospho_transferase"/>
</dbReference>
<feature type="binding site" evidence="12">
    <location>
        <position position="231"/>
    </location>
    <ligand>
        <name>Mg(2+)</name>
        <dbReference type="ChEBI" id="CHEBI:18420"/>
        <label>2</label>
    </ligand>
</feature>
<keyword evidence="3 12" id="KW-0028">Amino-acid biosynthesis</keyword>
<dbReference type="UniPathway" id="UPA00035">
    <property type="reaction ID" value="UER00041"/>
</dbReference>
<comment type="cofactor">
    <cofactor evidence="12">
        <name>Mg(2+)</name>
        <dbReference type="ChEBI" id="CHEBI:18420"/>
    </cofactor>
    <text evidence="12">Binds 2 magnesium ions per monomer.</text>
</comment>
<keyword evidence="5 12" id="KW-0808">Transferase</keyword>
<comment type="catalytic activity">
    <reaction evidence="10 12">
        <text>N-(5-phospho-beta-D-ribosyl)anthranilate + diphosphate = 5-phospho-alpha-D-ribose 1-diphosphate + anthranilate</text>
        <dbReference type="Rhea" id="RHEA:11768"/>
        <dbReference type="ChEBI" id="CHEBI:16567"/>
        <dbReference type="ChEBI" id="CHEBI:18277"/>
        <dbReference type="ChEBI" id="CHEBI:33019"/>
        <dbReference type="ChEBI" id="CHEBI:58017"/>
        <dbReference type="EC" id="2.4.2.18"/>
    </reaction>
</comment>
<accession>A0A840R618</accession>
<dbReference type="EC" id="2.4.2.18" evidence="12"/>
<evidence type="ECO:0000256" key="12">
    <source>
        <dbReference type="HAMAP-Rule" id="MF_00211"/>
    </source>
</evidence>
<evidence type="ECO:0000256" key="6">
    <source>
        <dbReference type="ARBA" id="ARBA00022723"/>
    </source>
</evidence>
<feature type="binding site" evidence="12">
    <location>
        <position position="125"/>
    </location>
    <ligand>
        <name>5-phospho-alpha-D-ribose 1-diphosphate</name>
        <dbReference type="ChEBI" id="CHEBI:58017"/>
    </ligand>
</feature>
<dbReference type="GO" id="GO:0000287">
    <property type="term" value="F:magnesium ion binding"/>
    <property type="evidence" value="ECO:0007669"/>
    <property type="project" value="UniProtKB-UniRule"/>
</dbReference>
<evidence type="ECO:0000313" key="16">
    <source>
        <dbReference type="Proteomes" id="UP000536640"/>
    </source>
</evidence>
<keyword evidence="4 12" id="KW-0328">Glycosyltransferase</keyword>
<feature type="binding site" evidence="12">
    <location>
        <position position="116"/>
    </location>
    <ligand>
        <name>anthranilate</name>
        <dbReference type="ChEBI" id="CHEBI:16567"/>
        <label>1</label>
    </ligand>
</feature>
<evidence type="ECO:0000259" key="13">
    <source>
        <dbReference type="Pfam" id="PF00591"/>
    </source>
</evidence>
<dbReference type="GO" id="GO:0005829">
    <property type="term" value="C:cytosol"/>
    <property type="evidence" value="ECO:0007669"/>
    <property type="project" value="TreeGrafter"/>
</dbReference>
<comment type="function">
    <text evidence="12">Catalyzes the transfer of the phosphoribosyl group of 5-phosphorylribose-1-pyrophosphate (PRPP) to anthranilate to yield N-(5'-phosphoribosyl)-anthranilate (PRA).</text>
</comment>
<sequence>MTAMTITAALGRLVQNISLSTDEMTAVMTDIMTGKCTDAQIAAFLIALRMKSESLDEIEGAVRVMRKLAMPVDISGLAHVVDIVGTGGDGANLFNVSSASTFVVAAAGAHVAKHGNRSVSSKSGSADLLEAAGIQLNLNSEQVARCIREVGVGFMFAVNHHSAMKYAIGVRREIAQRTIFNILGPLTNPAGVTRLVLGVFSSELCRPLAEVLQRLGAEHVMVVHAKDGLDEISLACASEVAELKNGEITEYLLSPEDVGIKSQSLVGLDVTDSAGSLALIRDALGKRSTEAGKKAADMIALNAGAALYVAGVTSTLKHGVALAEDTIHGGQALEKMGELAAFSQGLIGGSQK</sequence>
<feature type="binding site" evidence="12">
    <location>
        <position position="85"/>
    </location>
    <ligand>
        <name>5-phospho-alpha-D-ribose 1-diphosphate</name>
        <dbReference type="ChEBI" id="CHEBI:58017"/>
    </ligand>
</feature>
<dbReference type="EMBL" id="JACHHW010000008">
    <property type="protein sequence ID" value="MBB5188675.1"/>
    <property type="molecule type" value="Genomic_DNA"/>
</dbReference>
<name>A0A840R618_9GAMM</name>
<keyword evidence="8 12" id="KW-0460">Magnesium</keyword>
<comment type="subunit">
    <text evidence="2 12">Homodimer.</text>
</comment>
<feature type="binding site" evidence="12">
    <location>
        <begin position="95"/>
        <end position="98"/>
    </location>
    <ligand>
        <name>5-phospho-alpha-D-ribose 1-diphosphate</name>
        <dbReference type="ChEBI" id="CHEBI:58017"/>
    </ligand>
</feature>
<dbReference type="NCBIfam" id="TIGR01245">
    <property type="entry name" value="trpD"/>
    <property type="match status" value="1"/>
</dbReference>
<evidence type="ECO:0000256" key="4">
    <source>
        <dbReference type="ARBA" id="ARBA00022676"/>
    </source>
</evidence>
<feature type="binding site" evidence="12">
    <location>
        <position position="230"/>
    </location>
    <ligand>
        <name>Mg(2+)</name>
        <dbReference type="ChEBI" id="CHEBI:18420"/>
        <label>2</label>
    </ligand>
</feature>
<evidence type="ECO:0000256" key="7">
    <source>
        <dbReference type="ARBA" id="ARBA00022822"/>
    </source>
</evidence>
<dbReference type="Pfam" id="PF02885">
    <property type="entry name" value="Glycos_trans_3N"/>
    <property type="match status" value="1"/>
</dbReference>
<dbReference type="InterPro" id="IPR000312">
    <property type="entry name" value="Glycosyl_Trfase_fam3"/>
</dbReference>
<dbReference type="Pfam" id="PF00591">
    <property type="entry name" value="Glycos_transf_3"/>
    <property type="match status" value="1"/>
</dbReference>
<dbReference type="InterPro" id="IPR005940">
    <property type="entry name" value="Anthranilate_Pribosyl_Tfrase"/>
</dbReference>
<dbReference type="SUPFAM" id="SSF52418">
    <property type="entry name" value="Nucleoside phosphorylase/phosphoribosyltransferase catalytic domain"/>
    <property type="match status" value="1"/>
</dbReference>
<comment type="caution">
    <text evidence="15">The sequence shown here is derived from an EMBL/GenBank/DDBJ whole genome shotgun (WGS) entry which is preliminary data.</text>
</comment>
<dbReference type="AlphaFoldDB" id="A0A840R618"/>
<reference evidence="15 16" key="1">
    <citation type="submission" date="2020-08" db="EMBL/GenBank/DDBJ databases">
        <title>Genomic Encyclopedia of Type Strains, Phase IV (KMG-IV): sequencing the most valuable type-strain genomes for metagenomic binning, comparative biology and taxonomic classification.</title>
        <authorList>
            <person name="Goeker M."/>
        </authorList>
    </citation>
    <scope>NUCLEOTIDE SEQUENCE [LARGE SCALE GENOMIC DNA]</scope>
    <source>
        <strain evidence="15 16">DSM 25701</strain>
    </source>
</reference>
<keyword evidence="6 12" id="KW-0479">Metal-binding</keyword>
<feature type="binding site" evidence="12">
    <location>
        <position position="171"/>
    </location>
    <ligand>
        <name>anthranilate</name>
        <dbReference type="ChEBI" id="CHEBI:16567"/>
        <label>2</label>
    </ligand>
</feature>
<evidence type="ECO:0000256" key="10">
    <source>
        <dbReference type="ARBA" id="ARBA00052328"/>
    </source>
</evidence>
<feature type="domain" description="Glycosyl transferase family 3 N-terminal" evidence="14">
    <location>
        <begin position="9"/>
        <end position="68"/>
    </location>
</feature>
<evidence type="ECO:0000256" key="1">
    <source>
        <dbReference type="ARBA" id="ARBA00004907"/>
    </source>
</evidence>
<evidence type="ECO:0000313" key="15">
    <source>
        <dbReference type="EMBL" id="MBB5188675.1"/>
    </source>
</evidence>
<evidence type="ECO:0000256" key="11">
    <source>
        <dbReference type="ARBA" id="ARBA00061188"/>
    </source>
</evidence>
<dbReference type="HAMAP" id="MF_00211">
    <property type="entry name" value="TrpD"/>
    <property type="match status" value="1"/>
</dbReference>
<organism evidence="15 16">
    <name type="scientific">Zhongshania antarctica</name>
    <dbReference type="NCBI Taxonomy" id="641702"/>
    <lineage>
        <taxon>Bacteria</taxon>
        <taxon>Pseudomonadati</taxon>
        <taxon>Pseudomonadota</taxon>
        <taxon>Gammaproteobacteria</taxon>
        <taxon>Cellvibrionales</taxon>
        <taxon>Spongiibacteraceae</taxon>
        <taxon>Zhongshania</taxon>
    </lineage>
</organism>
<dbReference type="GO" id="GO:0000162">
    <property type="term" value="P:L-tryptophan biosynthetic process"/>
    <property type="evidence" value="ECO:0007669"/>
    <property type="project" value="UniProtKB-UniRule"/>
</dbReference>
<feature type="binding site" evidence="12">
    <location>
        <begin position="88"/>
        <end position="89"/>
    </location>
    <ligand>
        <name>5-phospho-alpha-D-ribose 1-diphosphate</name>
        <dbReference type="ChEBI" id="CHEBI:58017"/>
    </ligand>
</feature>
<feature type="binding site" evidence="12">
    <location>
        <begin position="113"/>
        <end position="121"/>
    </location>
    <ligand>
        <name>5-phospho-alpha-D-ribose 1-diphosphate</name>
        <dbReference type="ChEBI" id="CHEBI:58017"/>
    </ligand>
</feature>
<dbReference type="SUPFAM" id="SSF47648">
    <property type="entry name" value="Nucleoside phosphorylase/phosphoribosyltransferase N-terminal domain"/>
    <property type="match status" value="1"/>
</dbReference>
<dbReference type="PANTHER" id="PTHR43285:SF2">
    <property type="entry name" value="ANTHRANILATE PHOSPHORIBOSYLTRANSFERASE"/>
    <property type="match status" value="1"/>
</dbReference>
<comment type="similarity">
    <text evidence="11">In the C-terminal section; belongs to the anthranilate phosphoribosyltransferase family.</text>
</comment>
<evidence type="ECO:0000256" key="9">
    <source>
        <dbReference type="ARBA" id="ARBA00023141"/>
    </source>
</evidence>
<feature type="binding site" evidence="12">
    <location>
        <position position="231"/>
    </location>
    <ligand>
        <name>Mg(2+)</name>
        <dbReference type="ChEBI" id="CHEBI:18420"/>
        <label>1</label>
    </ligand>
</feature>
<evidence type="ECO:0000256" key="3">
    <source>
        <dbReference type="ARBA" id="ARBA00022605"/>
    </source>
</evidence>
<proteinExistence type="inferred from homology"/>